<dbReference type="Proteomes" id="UP000076947">
    <property type="component" value="Unassembled WGS sequence"/>
</dbReference>
<protein>
    <recommendedName>
        <fullName evidence="5">DUF3099 domain-containing protein</fullName>
    </recommendedName>
</protein>
<feature type="transmembrane region" description="Helical" evidence="2">
    <location>
        <begin position="42"/>
        <end position="63"/>
    </location>
</feature>
<dbReference type="OrthoDB" id="5188998at2"/>
<evidence type="ECO:0000313" key="3">
    <source>
        <dbReference type="EMBL" id="OAH25155.1"/>
    </source>
</evidence>
<evidence type="ECO:0000256" key="1">
    <source>
        <dbReference type="SAM" id="MobiDB-lite"/>
    </source>
</evidence>
<name>A0A177IAN2_9CORY</name>
<dbReference type="STRING" id="1705.CA21670_05145"/>
<dbReference type="AlphaFoldDB" id="A0A177IAN2"/>
<comment type="caution">
    <text evidence="3">The sequence shown here is derived from an EMBL/GenBank/DDBJ whole genome shotgun (WGS) entry which is preliminary data.</text>
</comment>
<evidence type="ECO:0000256" key="2">
    <source>
        <dbReference type="SAM" id="Phobius"/>
    </source>
</evidence>
<dbReference type="RefSeq" id="WP_066841075.1">
    <property type="nucleotide sequence ID" value="NZ_LSTQ01000026.1"/>
</dbReference>
<feature type="region of interest" description="Disordered" evidence="1">
    <location>
        <begin position="115"/>
        <end position="168"/>
    </location>
</feature>
<dbReference type="InterPro" id="IPR021449">
    <property type="entry name" value="DUF3099"/>
</dbReference>
<gene>
    <name evidence="3" type="ORF">AYJ05_08030</name>
</gene>
<proteinExistence type="predicted"/>
<reference evidence="4" key="1">
    <citation type="submission" date="2016-02" db="EMBL/GenBank/DDBJ databases">
        <authorList>
            <person name="Kaur G."/>
            <person name="Nair G.R."/>
            <person name="Mayilraj S."/>
        </authorList>
    </citation>
    <scope>NUCLEOTIDE SEQUENCE [LARGE SCALE GENOMIC DNA]</scope>
    <source>
        <strain evidence="4">GA-15</strain>
    </source>
</reference>
<keyword evidence="2" id="KW-1133">Transmembrane helix</keyword>
<feature type="compositionally biased region" description="Low complexity" evidence="1">
    <location>
        <begin position="144"/>
        <end position="168"/>
    </location>
</feature>
<feature type="transmembrane region" description="Helical" evidence="2">
    <location>
        <begin position="69"/>
        <end position="91"/>
    </location>
</feature>
<keyword evidence="4" id="KW-1185">Reference proteome</keyword>
<evidence type="ECO:0000313" key="4">
    <source>
        <dbReference type="Proteomes" id="UP000076947"/>
    </source>
</evidence>
<organism evidence="3 4">
    <name type="scientific">Corynebacterium stationis</name>
    <dbReference type="NCBI Taxonomy" id="1705"/>
    <lineage>
        <taxon>Bacteria</taxon>
        <taxon>Bacillati</taxon>
        <taxon>Actinomycetota</taxon>
        <taxon>Actinomycetes</taxon>
        <taxon>Mycobacteriales</taxon>
        <taxon>Corynebacteriaceae</taxon>
        <taxon>Corynebacterium</taxon>
    </lineage>
</organism>
<keyword evidence="2" id="KW-0472">Membrane</keyword>
<feature type="compositionally biased region" description="Basic and acidic residues" evidence="1">
    <location>
        <begin position="123"/>
        <end position="143"/>
    </location>
</feature>
<evidence type="ECO:0008006" key="5">
    <source>
        <dbReference type="Google" id="ProtNLM"/>
    </source>
</evidence>
<keyword evidence="2" id="KW-0812">Transmembrane</keyword>
<accession>A0A177IAN2</accession>
<dbReference type="EMBL" id="LSTQ01000026">
    <property type="protein sequence ID" value="OAH25155.1"/>
    <property type="molecule type" value="Genomic_DNA"/>
</dbReference>
<dbReference type="Pfam" id="PF11298">
    <property type="entry name" value="DUF3099"/>
    <property type="match status" value="1"/>
</dbReference>
<sequence length="168" mass="18882">MSSGRSKGKGQSTAKPWWRRRESVLITDAEVSPGQDRHRREIGYGILMFLRVPSLLISLWLIYSYNAWIIAALISAVTIPLPWIAVVFANARGQKRDARERNTYKPALARQARAEAIAANNKPELEYTDSPRRESDIIDHITDSPDQSDQSSETTDDLSPSPDSSKDE</sequence>